<proteinExistence type="predicted"/>
<sequence length="134" mass="15512">MGQVRAKLEILPRGNAAESRRVYEECEALLHERSRITTLAITRIHLVIPKNLQAEAKSLERSINGHREEFIKYFGSFQGRNSDRQEFPEMDQAYKDRLNGFVVLIRGYRETTRDLVGKTAVPTNDQMRQKGVSY</sequence>
<dbReference type="AlphaFoldDB" id="A0A1H4WKA7"/>
<keyword evidence="2" id="KW-1185">Reference proteome</keyword>
<evidence type="ECO:0000313" key="2">
    <source>
        <dbReference type="Proteomes" id="UP000182241"/>
    </source>
</evidence>
<organism evidence="1 2">
    <name type="scientific">Tsukamurella tyrosinosolvens</name>
    <dbReference type="NCBI Taxonomy" id="57704"/>
    <lineage>
        <taxon>Bacteria</taxon>
        <taxon>Bacillati</taxon>
        <taxon>Actinomycetota</taxon>
        <taxon>Actinomycetes</taxon>
        <taxon>Mycobacteriales</taxon>
        <taxon>Tsukamurellaceae</taxon>
        <taxon>Tsukamurella</taxon>
    </lineage>
</organism>
<protein>
    <submittedName>
        <fullName evidence="1">Uncharacterized protein</fullName>
    </submittedName>
</protein>
<evidence type="ECO:0000313" key="1">
    <source>
        <dbReference type="EMBL" id="SEC93747.1"/>
    </source>
</evidence>
<reference evidence="2" key="1">
    <citation type="submission" date="2016-10" db="EMBL/GenBank/DDBJ databases">
        <authorList>
            <person name="Varghese N."/>
            <person name="Submissions S."/>
        </authorList>
    </citation>
    <scope>NUCLEOTIDE SEQUENCE [LARGE SCALE GENOMIC DNA]</scope>
    <source>
        <strain evidence="2">DSM 44234</strain>
    </source>
</reference>
<name>A0A1H4WKA7_TSUTY</name>
<gene>
    <name evidence="1" type="ORF">SAMN04489793_3591</name>
</gene>
<accession>A0A1H4WKA7</accession>
<dbReference type="EMBL" id="FNSA01000003">
    <property type="protein sequence ID" value="SEC93747.1"/>
    <property type="molecule type" value="Genomic_DNA"/>
</dbReference>
<dbReference type="Proteomes" id="UP000182241">
    <property type="component" value="Unassembled WGS sequence"/>
</dbReference>